<keyword evidence="3" id="KW-0677">Repeat</keyword>
<dbReference type="AlphaFoldDB" id="A0A7J7CW19"/>
<comment type="subcellular location">
    <subcellularLocation>
        <location evidence="1">Nucleus</location>
    </subcellularLocation>
</comment>
<dbReference type="GO" id="GO:0030627">
    <property type="term" value="F:pre-mRNA 5'-splice site binding"/>
    <property type="evidence" value="ECO:0007669"/>
    <property type="project" value="TreeGrafter"/>
</dbReference>
<dbReference type="Pfam" id="PF23241">
    <property type="entry name" value="HAT_PRP39_C"/>
    <property type="match status" value="1"/>
</dbReference>
<dbReference type="PANTHER" id="PTHR17204">
    <property type="entry name" value="PRE-MRNA PROCESSING PROTEIN PRP39-RELATED"/>
    <property type="match status" value="1"/>
</dbReference>
<keyword evidence="2" id="KW-0507">mRNA processing</keyword>
<dbReference type="FunFam" id="1.25.40.10:FF:000064">
    <property type="entry name" value="Putative pre-mrna-processing factor 39"/>
    <property type="match status" value="1"/>
</dbReference>
<dbReference type="GO" id="GO:0000395">
    <property type="term" value="P:mRNA 5'-splice site recognition"/>
    <property type="evidence" value="ECO:0007669"/>
    <property type="project" value="TreeGrafter"/>
</dbReference>
<feature type="compositionally biased region" description="Polar residues" evidence="7">
    <location>
        <begin position="792"/>
        <end position="802"/>
    </location>
</feature>
<evidence type="ECO:0000313" key="8">
    <source>
        <dbReference type="EMBL" id="KAF5738297.1"/>
    </source>
</evidence>
<dbReference type="GO" id="GO:0071004">
    <property type="term" value="C:U2-type prespliceosome"/>
    <property type="evidence" value="ECO:0007669"/>
    <property type="project" value="TreeGrafter"/>
</dbReference>
<dbReference type="InParanoid" id="A0A7J7CW19"/>
<dbReference type="InterPro" id="IPR059164">
    <property type="entry name" value="HAT_PRP39_C"/>
</dbReference>
<dbReference type="FunCoup" id="A0A7J7CW19">
    <property type="interactions" value="3386"/>
</dbReference>
<feature type="region of interest" description="Disordered" evidence="7">
    <location>
        <begin position="792"/>
        <end position="889"/>
    </location>
</feature>
<evidence type="ECO:0000256" key="3">
    <source>
        <dbReference type="ARBA" id="ARBA00022737"/>
    </source>
</evidence>
<dbReference type="GO" id="GO:0000243">
    <property type="term" value="C:commitment complex"/>
    <property type="evidence" value="ECO:0007669"/>
    <property type="project" value="TreeGrafter"/>
</dbReference>
<feature type="compositionally biased region" description="Polar residues" evidence="7">
    <location>
        <begin position="856"/>
        <end position="875"/>
    </location>
</feature>
<feature type="region of interest" description="Disordered" evidence="7">
    <location>
        <begin position="1078"/>
        <end position="1176"/>
    </location>
</feature>
<proteinExistence type="inferred from homology"/>
<evidence type="ECO:0000256" key="2">
    <source>
        <dbReference type="ARBA" id="ARBA00022664"/>
    </source>
</evidence>
<dbReference type="Pfam" id="PF23240">
    <property type="entry name" value="HAT_PRP39_N"/>
    <property type="match status" value="1"/>
</dbReference>
<keyword evidence="9" id="KW-1185">Reference proteome</keyword>
<dbReference type="PANTHER" id="PTHR17204:SF26">
    <property type="entry name" value="PRE-MRNA-PROCESSING FACTOR 39-2"/>
    <property type="match status" value="1"/>
</dbReference>
<dbReference type="InterPro" id="IPR003107">
    <property type="entry name" value="HAT"/>
</dbReference>
<evidence type="ECO:0000256" key="6">
    <source>
        <dbReference type="ARBA" id="ARBA00038019"/>
    </source>
</evidence>
<feature type="compositionally biased region" description="Low complexity" evidence="7">
    <location>
        <begin position="1078"/>
        <end position="1098"/>
    </location>
</feature>
<gene>
    <name evidence="8" type="ORF">HS088_TW13G01193</name>
</gene>
<accession>A0A7J7CW19</accession>
<dbReference type="SMART" id="SM00386">
    <property type="entry name" value="HAT"/>
    <property type="match status" value="4"/>
</dbReference>
<evidence type="ECO:0000313" key="9">
    <source>
        <dbReference type="Proteomes" id="UP000593562"/>
    </source>
</evidence>
<protein>
    <recommendedName>
        <fullName evidence="10">Pre-mRNA-processing factor 39</fullName>
    </recommendedName>
</protein>
<dbReference type="FunFam" id="1.25.40.10:FF:000159">
    <property type="entry name" value="Tetratricopeptide repeat (TPR)-like superfamily protein"/>
    <property type="match status" value="1"/>
</dbReference>
<name>A0A7J7CW19_TRIWF</name>
<keyword evidence="4" id="KW-0508">mRNA splicing</keyword>
<dbReference type="InterPro" id="IPR011990">
    <property type="entry name" value="TPR-like_helical_dom_sf"/>
</dbReference>
<evidence type="ECO:0000256" key="7">
    <source>
        <dbReference type="SAM" id="MobiDB-lite"/>
    </source>
</evidence>
<feature type="compositionally biased region" description="Polar residues" evidence="7">
    <location>
        <begin position="837"/>
        <end position="846"/>
    </location>
</feature>
<dbReference type="GO" id="GO:0005685">
    <property type="term" value="C:U1 snRNP"/>
    <property type="evidence" value="ECO:0007669"/>
    <property type="project" value="TreeGrafter"/>
</dbReference>
<dbReference type="EMBL" id="JAAARO010000013">
    <property type="protein sequence ID" value="KAF5738297.1"/>
    <property type="molecule type" value="Genomic_DNA"/>
</dbReference>
<feature type="compositionally biased region" description="Basic and acidic residues" evidence="7">
    <location>
        <begin position="1111"/>
        <end position="1123"/>
    </location>
</feature>
<evidence type="ECO:0000256" key="5">
    <source>
        <dbReference type="ARBA" id="ARBA00023242"/>
    </source>
</evidence>
<dbReference type="Proteomes" id="UP000593562">
    <property type="component" value="Unassembled WGS sequence"/>
</dbReference>
<evidence type="ECO:0008006" key="10">
    <source>
        <dbReference type="Google" id="ProtNLM"/>
    </source>
</evidence>
<dbReference type="SUPFAM" id="SSF48452">
    <property type="entry name" value="TPR-like"/>
    <property type="match status" value="1"/>
</dbReference>
<sequence length="1176" mass="136383">MKIELELHEVIASGLLDFDEWMSLISEIEKTYPENIEKICLVYESFLSKFPLCYGYWRKYAYHKIHFCGIDKGVEVFERAVQSATFSVDVWVDYCSFGISAFEDPSDVRRLFKRGMSFVGKDYLSHVLWDKYIEYEFSQQQWSSLAFIYIQTLQFPTKKLRQYYDSFKKLVAIWEEEMKCHTNSALDAQPECAPDDESSTFYEVGDVMHAIEDMLNSPFGPTRYKALQKYISFGERFYQEACKLDEKISFFERNIRRSYFHIKPLDVNQLENWHNYLNFIEVQGDFDWAAKLYERCLIPCANYPEFWMRYTEFMESKGGREAANFSMERATQTFIKRVRMIHLFNARHKEYVGDLVGARAALLQCDQESDTEFVQNVVIKANMERRQGNFTEASNVFKEALKLAELKEKSHTLPNLYVHFSRLQYMITDSADAARDVLIEGIKHMPSCKLLLEELIKLSMMNGGSRHINEVEPIIANSISLSSSSSQSLSTKDVEDVSNLYLEFVDLCGNVKDVMKGWHQHIKLFPHCVRTASFKHPGASSKPWKLVAEARKETLDTVPPLLSDNSDHRVQSPFQEEKLSSSGNPVSLSDHDATSQILDQNPQMLENCELLFEAGAIDPRQSEESEIDVQETAEPVCSKFSEHPREDAPEPNMLTLESAQKVTNDGQIVQSSQEYFEKHSMQQQNDLEPEQDLRPPSLEKLCLDSQSDKSRDLIPKVSDDCEADIEISFSNGQVLKSESPQVNSKSNESMIEINHDSNGDHFVSSTVSTRIADSPKSHSEYFCHSTDYQSTASEAHSSQQMHVNGGGNWRQRSNSDRNRKDSRYGFHGHSHRRFHQRQQLSPQKQYQRAEMGTRIPVSQSQTSQLSHPQNQQGSQARVAPTVPAKTASPQAWSVQNVQYQNFASANQSQPSAQPAGFPQAHMVPHITQSSEQHGDLQNNQAYNQMWQYYYYQQQQQQQFLMQQQPHQQQQLLQQQYQQQQLQLQQQYLQQQQLQQQQLSDEQPQQLQQQQDQQQPLQMQQQQQFLQQQQQWQLQYQQQFLQQQYPYQLQQHQLQQQQHILYLQQQQLQIQQSQQQQSEHQLQNHLYHQQQQEELSSEQQQEELSSEQQQQLREREGTLHEEIKASQNNCKQEALAEARQHVASQGPGLTPPPQSAGFPGASYVISPSKESHSPQSR</sequence>
<feature type="compositionally biased region" description="Basic residues" evidence="7">
    <location>
        <begin position="826"/>
        <end position="836"/>
    </location>
</feature>
<feature type="compositionally biased region" description="Basic and acidic residues" evidence="7">
    <location>
        <begin position="565"/>
        <end position="579"/>
    </location>
</feature>
<comment type="caution">
    <text evidence="8">The sequence shown here is derived from an EMBL/GenBank/DDBJ whole genome shotgun (WGS) entry which is preliminary data.</text>
</comment>
<organism evidence="8 9">
    <name type="scientific">Tripterygium wilfordii</name>
    <name type="common">Thunder God vine</name>
    <dbReference type="NCBI Taxonomy" id="458696"/>
    <lineage>
        <taxon>Eukaryota</taxon>
        <taxon>Viridiplantae</taxon>
        <taxon>Streptophyta</taxon>
        <taxon>Embryophyta</taxon>
        <taxon>Tracheophyta</taxon>
        <taxon>Spermatophyta</taxon>
        <taxon>Magnoliopsida</taxon>
        <taxon>eudicotyledons</taxon>
        <taxon>Gunneridae</taxon>
        <taxon>Pentapetalae</taxon>
        <taxon>rosids</taxon>
        <taxon>fabids</taxon>
        <taxon>Celastrales</taxon>
        <taxon>Celastraceae</taxon>
        <taxon>Tripterygium</taxon>
    </lineage>
</organism>
<feature type="compositionally biased region" description="Basic and acidic residues" evidence="7">
    <location>
        <begin position="813"/>
        <end position="824"/>
    </location>
</feature>
<evidence type="ECO:0000256" key="1">
    <source>
        <dbReference type="ARBA" id="ARBA00004123"/>
    </source>
</evidence>
<feature type="region of interest" description="Disordered" evidence="7">
    <location>
        <begin position="557"/>
        <end position="589"/>
    </location>
</feature>
<dbReference type="Gene3D" id="1.25.40.10">
    <property type="entry name" value="Tetratricopeptide repeat domain"/>
    <property type="match status" value="2"/>
</dbReference>
<reference evidence="8 9" key="1">
    <citation type="journal article" date="2020" name="Nat. Commun.">
        <title>Genome of Tripterygium wilfordii and identification of cytochrome P450 involved in triptolide biosynthesis.</title>
        <authorList>
            <person name="Tu L."/>
            <person name="Su P."/>
            <person name="Zhang Z."/>
            <person name="Gao L."/>
            <person name="Wang J."/>
            <person name="Hu T."/>
            <person name="Zhou J."/>
            <person name="Zhang Y."/>
            <person name="Zhao Y."/>
            <person name="Liu Y."/>
            <person name="Song Y."/>
            <person name="Tong Y."/>
            <person name="Lu Y."/>
            <person name="Yang J."/>
            <person name="Xu C."/>
            <person name="Jia M."/>
            <person name="Peters R.J."/>
            <person name="Huang L."/>
            <person name="Gao W."/>
        </authorList>
    </citation>
    <scope>NUCLEOTIDE SEQUENCE [LARGE SCALE GENOMIC DNA]</scope>
    <source>
        <strain evidence="9">cv. XIE 37</strain>
        <tissue evidence="8">Leaf</tissue>
    </source>
</reference>
<evidence type="ECO:0000256" key="4">
    <source>
        <dbReference type="ARBA" id="ARBA00023187"/>
    </source>
</evidence>
<keyword evidence="5" id="KW-0539">Nucleus</keyword>
<comment type="similarity">
    <text evidence="6">Belongs to the PRP39 family.</text>
</comment>